<dbReference type="EC" id="3.1.3.25" evidence="7"/>
<dbReference type="PANTHER" id="PTHR20854">
    <property type="entry name" value="INOSITOL MONOPHOSPHATASE"/>
    <property type="match status" value="1"/>
</dbReference>
<dbReference type="PROSITE" id="PS00630">
    <property type="entry name" value="IMP_2"/>
    <property type="match status" value="1"/>
</dbReference>
<reference evidence="8 9" key="1">
    <citation type="submission" date="2021-06" db="EMBL/GenBank/DDBJ databases">
        <authorList>
            <person name="Sun Q."/>
            <person name="Li D."/>
        </authorList>
    </citation>
    <scope>NUCLEOTIDE SEQUENCE [LARGE SCALE GENOMIC DNA]</scope>
    <source>
        <strain evidence="8 9">MSJd-7</strain>
    </source>
</reference>
<evidence type="ECO:0000256" key="7">
    <source>
        <dbReference type="RuleBase" id="RU364068"/>
    </source>
</evidence>
<dbReference type="InterPro" id="IPR033942">
    <property type="entry name" value="IMPase"/>
</dbReference>
<evidence type="ECO:0000256" key="4">
    <source>
        <dbReference type="ARBA" id="ARBA00022723"/>
    </source>
</evidence>
<proteinExistence type="inferred from homology"/>
<evidence type="ECO:0000256" key="1">
    <source>
        <dbReference type="ARBA" id="ARBA00001033"/>
    </source>
</evidence>
<comment type="catalytic activity">
    <reaction evidence="1 7">
        <text>a myo-inositol phosphate + H2O = myo-inositol + phosphate</text>
        <dbReference type="Rhea" id="RHEA:24056"/>
        <dbReference type="ChEBI" id="CHEBI:15377"/>
        <dbReference type="ChEBI" id="CHEBI:17268"/>
        <dbReference type="ChEBI" id="CHEBI:43474"/>
        <dbReference type="ChEBI" id="CHEBI:84139"/>
        <dbReference type="EC" id="3.1.3.25"/>
    </reaction>
</comment>
<evidence type="ECO:0000256" key="5">
    <source>
        <dbReference type="ARBA" id="ARBA00022801"/>
    </source>
</evidence>
<keyword evidence="6 7" id="KW-0460">Magnesium</keyword>
<dbReference type="PROSITE" id="PS00629">
    <property type="entry name" value="IMP_1"/>
    <property type="match status" value="1"/>
</dbReference>
<evidence type="ECO:0000256" key="3">
    <source>
        <dbReference type="ARBA" id="ARBA00009759"/>
    </source>
</evidence>
<name>A0ABS6ER64_9FIRM</name>
<keyword evidence="5 7" id="KW-0378">Hydrolase</keyword>
<evidence type="ECO:0000313" key="9">
    <source>
        <dbReference type="Proteomes" id="UP000783588"/>
    </source>
</evidence>
<dbReference type="EMBL" id="JAHLQI010000002">
    <property type="protein sequence ID" value="MBU5490191.1"/>
    <property type="molecule type" value="Genomic_DNA"/>
</dbReference>
<dbReference type="CDD" id="cd01639">
    <property type="entry name" value="IMPase"/>
    <property type="match status" value="1"/>
</dbReference>
<sequence length="257" mass="28312">MEKIMILSEIQEVVRECGQLMLRADHAHAGVENKGKYNDLVTRYDKAIQDILQKRLLDIAPDAHFLGEEENVHESIAKGRAFVVDPIDGTTNFVKDYKCSVISVAMTMDGEVTLGVIYNPYLDEMYTAQKGKGASCNGIPIHVSDHVLHEGIVLYGSASYYRELIDESFRLLRLCADEAMDIRRSGSAAWDLCTIAAGRAEMFFELRLQPWDFAAGSLLVTEAGGTVTCVDGSPIAIGKPCSILAKGTQVDDAFMRK</sequence>
<comment type="cofactor">
    <cofactor evidence="2 7">
        <name>Mg(2+)</name>
        <dbReference type="ChEBI" id="CHEBI:18420"/>
    </cofactor>
</comment>
<comment type="caution">
    <text evidence="8">The sequence shown here is derived from an EMBL/GenBank/DDBJ whole genome shotgun (WGS) entry which is preliminary data.</text>
</comment>
<dbReference type="PANTHER" id="PTHR20854:SF4">
    <property type="entry name" value="INOSITOL-1-MONOPHOSPHATASE-RELATED"/>
    <property type="match status" value="1"/>
</dbReference>
<dbReference type="InterPro" id="IPR020583">
    <property type="entry name" value="Inositol_monoP_metal-BS"/>
</dbReference>
<comment type="similarity">
    <text evidence="3 7">Belongs to the inositol monophosphatase superfamily.</text>
</comment>
<keyword evidence="4 7" id="KW-0479">Metal-binding</keyword>
<gene>
    <name evidence="8" type="ORF">KQI75_06075</name>
</gene>
<dbReference type="InterPro" id="IPR020550">
    <property type="entry name" value="Inositol_monophosphatase_CS"/>
</dbReference>
<dbReference type="InterPro" id="IPR000760">
    <property type="entry name" value="Inositol_monophosphatase-like"/>
</dbReference>
<keyword evidence="9" id="KW-1185">Reference proteome</keyword>
<evidence type="ECO:0000256" key="2">
    <source>
        <dbReference type="ARBA" id="ARBA00001946"/>
    </source>
</evidence>
<evidence type="ECO:0000313" key="8">
    <source>
        <dbReference type="EMBL" id="MBU5490191.1"/>
    </source>
</evidence>
<organism evidence="8 9">
    <name type="scientific">Butyricicoccus intestinisimiae</name>
    <dbReference type="NCBI Taxonomy" id="2841509"/>
    <lineage>
        <taxon>Bacteria</taxon>
        <taxon>Bacillati</taxon>
        <taxon>Bacillota</taxon>
        <taxon>Clostridia</taxon>
        <taxon>Eubacteriales</taxon>
        <taxon>Butyricicoccaceae</taxon>
        <taxon>Butyricicoccus</taxon>
    </lineage>
</organism>
<evidence type="ECO:0000256" key="6">
    <source>
        <dbReference type="ARBA" id="ARBA00022842"/>
    </source>
</evidence>
<accession>A0ABS6ER64</accession>
<dbReference type="Pfam" id="PF00459">
    <property type="entry name" value="Inositol_P"/>
    <property type="match status" value="1"/>
</dbReference>
<protein>
    <recommendedName>
        <fullName evidence="7">Inositol-1-monophosphatase</fullName>
        <ecNumber evidence="7">3.1.3.25</ecNumber>
    </recommendedName>
</protein>
<dbReference type="Proteomes" id="UP000783588">
    <property type="component" value="Unassembled WGS sequence"/>
</dbReference>